<organism evidence="1 2">
    <name type="scientific">Arachidicoccus soli</name>
    <dbReference type="NCBI Taxonomy" id="2341117"/>
    <lineage>
        <taxon>Bacteria</taxon>
        <taxon>Pseudomonadati</taxon>
        <taxon>Bacteroidota</taxon>
        <taxon>Chitinophagia</taxon>
        <taxon>Chitinophagales</taxon>
        <taxon>Chitinophagaceae</taxon>
        <taxon>Arachidicoccus</taxon>
    </lineage>
</organism>
<gene>
    <name evidence="1" type="ORF">D6B99_12345</name>
</gene>
<keyword evidence="2" id="KW-1185">Reference proteome</keyword>
<dbReference type="Proteomes" id="UP000266118">
    <property type="component" value="Chromosome"/>
</dbReference>
<accession>A0A386HS71</accession>
<dbReference type="RefSeq" id="WP_119988921.1">
    <property type="nucleotide sequence ID" value="NZ_CP032489.1"/>
</dbReference>
<evidence type="ECO:0000313" key="2">
    <source>
        <dbReference type="Proteomes" id="UP000266118"/>
    </source>
</evidence>
<dbReference type="AlphaFoldDB" id="A0A386HS71"/>
<protein>
    <submittedName>
        <fullName evidence="1">Uncharacterized protein</fullName>
    </submittedName>
</protein>
<evidence type="ECO:0000313" key="1">
    <source>
        <dbReference type="EMBL" id="AYD48320.1"/>
    </source>
</evidence>
<sequence>MFKFSRNIKIGIKCSTVISSAPLEGMIEKSSLFFINTIVQRNYLQIKQDIQDIIQSEMERMLNDPGLAHLVVRK</sequence>
<reference evidence="1 2" key="1">
    <citation type="submission" date="2018-09" db="EMBL/GenBank/DDBJ databases">
        <title>Arachidicoccus sp. nov., a bacterium isolated from soil.</title>
        <authorList>
            <person name="Weon H.-Y."/>
            <person name="Kwon S.-W."/>
            <person name="Lee S.A."/>
        </authorList>
    </citation>
    <scope>NUCLEOTIDE SEQUENCE [LARGE SCALE GENOMIC DNA]</scope>
    <source>
        <strain evidence="1 2">KIS59-12</strain>
    </source>
</reference>
<proteinExistence type="predicted"/>
<dbReference type="KEGG" id="ark:D6B99_12345"/>
<dbReference type="EMBL" id="CP032489">
    <property type="protein sequence ID" value="AYD48320.1"/>
    <property type="molecule type" value="Genomic_DNA"/>
</dbReference>
<name>A0A386HS71_9BACT</name>